<name>A0A9X4M2Z2_9ACTN</name>
<dbReference type="RefSeq" id="WP_277831539.1">
    <property type="nucleotide sequence ID" value="NZ_JAAIVF010000002.1"/>
</dbReference>
<dbReference type="Gene3D" id="3.10.20.30">
    <property type="match status" value="1"/>
</dbReference>
<dbReference type="InterPro" id="IPR012675">
    <property type="entry name" value="Beta-grasp_dom_sf"/>
</dbReference>
<organism evidence="1 2">
    <name type="scientific">Speluncibacter jeojiensis</name>
    <dbReference type="NCBI Taxonomy" id="2710754"/>
    <lineage>
        <taxon>Bacteria</taxon>
        <taxon>Bacillati</taxon>
        <taxon>Actinomycetota</taxon>
        <taxon>Actinomycetes</taxon>
        <taxon>Mycobacteriales</taxon>
        <taxon>Speluncibacteraceae</taxon>
        <taxon>Speluncibacter</taxon>
    </lineage>
</organism>
<dbReference type="Pfam" id="PF02597">
    <property type="entry name" value="ThiS"/>
    <property type="match status" value="1"/>
</dbReference>
<sequence length="65" mass="6682">MEVTVNGDRHELDSGSTLDELMAALGMPARGVAVAVDGRMVPRSQWSQAVADGSAIEVLTAVQGG</sequence>
<evidence type="ECO:0000313" key="1">
    <source>
        <dbReference type="EMBL" id="MDG3016241.1"/>
    </source>
</evidence>
<evidence type="ECO:0000313" key="2">
    <source>
        <dbReference type="Proteomes" id="UP001152755"/>
    </source>
</evidence>
<proteinExistence type="predicted"/>
<keyword evidence="2" id="KW-1185">Reference proteome</keyword>
<comment type="caution">
    <text evidence="1">The sequence shown here is derived from an EMBL/GenBank/DDBJ whole genome shotgun (WGS) entry which is preliminary data.</text>
</comment>
<dbReference type="CDD" id="cd00565">
    <property type="entry name" value="Ubl_ThiS"/>
    <property type="match status" value="1"/>
</dbReference>
<dbReference type="SUPFAM" id="SSF54285">
    <property type="entry name" value="MoaD/ThiS"/>
    <property type="match status" value="1"/>
</dbReference>
<reference evidence="1" key="1">
    <citation type="submission" date="2022-08" db="EMBL/GenBank/DDBJ databases">
        <title>Genome analysis of Corynebacteriales strain.</title>
        <authorList>
            <person name="Lee S.D."/>
        </authorList>
    </citation>
    <scope>NUCLEOTIDE SEQUENCE</scope>
    <source>
        <strain evidence="1">D3-21</strain>
    </source>
</reference>
<dbReference type="PANTHER" id="PTHR34472:SF1">
    <property type="entry name" value="SULFUR CARRIER PROTEIN THIS"/>
    <property type="match status" value="1"/>
</dbReference>
<dbReference type="PANTHER" id="PTHR34472">
    <property type="entry name" value="SULFUR CARRIER PROTEIN THIS"/>
    <property type="match status" value="1"/>
</dbReference>
<accession>A0A9X4M2Z2</accession>
<dbReference type="AlphaFoldDB" id="A0A9X4M2Z2"/>
<dbReference type="InterPro" id="IPR016155">
    <property type="entry name" value="Mopterin_synth/thiamin_S_b"/>
</dbReference>
<dbReference type="EMBL" id="JANRHA010000012">
    <property type="protein sequence ID" value="MDG3016241.1"/>
    <property type="molecule type" value="Genomic_DNA"/>
</dbReference>
<dbReference type="NCBIfam" id="TIGR01683">
    <property type="entry name" value="thiS"/>
    <property type="match status" value="1"/>
</dbReference>
<dbReference type="InterPro" id="IPR010035">
    <property type="entry name" value="Thi_S"/>
</dbReference>
<dbReference type="InterPro" id="IPR003749">
    <property type="entry name" value="ThiS/MoaD-like"/>
</dbReference>
<protein>
    <submittedName>
        <fullName evidence="1">Sulfur carrier protein ThiS</fullName>
    </submittedName>
</protein>
<dbReference type="Proteomes" id="UP001152755">
    <property type="component" value="Unassembled WGS sequence"/>
</dbReference>
<gene>
    <name evidence="1" type="primary">thiS</name>
    <name evidence="1" type="ORF">NVS88_16930</name>
</gene>